<comment type="similarity">
    <text evidence="1">Belongs to the short-chain dehydrogenases/reductases (SDR) family.</text>
</comment>
<dbReference type="RefSeq" id="XP_022390843.1">
    <property type="nucleotide sequence ID" value="XM_022530815.1"/>
</dbReference>
<dbReference type="InterPro" id="IPR020904">
    <property type="entry name" value="Sc_DH/Rdtase_CS"/>
</dbReference>
<dbReference type="PROSITE" id="PS00061">
    <property type="entry name" value="ADH_SHORT"/>
    <property type="match status" value="1"/>
</dbReference>
<dbReference type="PANTHER" id="PTHR43669">
    <property type="entry name" value="5-KETO-D-GLUCONATE 5-REDUCTASE"/>
    <property type="match status" value="1"/>
</dbReference>
<evidence type="ECO:0000256" key="2">
    <source>
        <dbReference type="ARBA" id="ARBA00022857"/>
    </source>
</evidence>
<evidence type="ECO:0000313" key="5">
    <source>
        <dbReference type="Proteomes" id="UP000179179"/>
    </source>
</evidence>
<evidence type="ECO:0000313" key="4">
    <source>
        <dbReference type="EMBL" id="OGM47126.1"/>
    </source>
</evidence>
<dbReference type="Pfam" id="PF00106">
    <property type="entry name" value="adh_short"/>
    <property type="match status" value="1"/>
</dbReference>
<evidence type="ECO:0000256" key="3">
    <source>
        <dbReference type="ARBA" id="ARBA00023002"/>
    </source>
</evidence>
<keyword evidence="5" id="KW-1185">Reference proteome</keyword>
<dbReference type="GO" id="GO:0044550">
    <property type="term" value="P:secondary metabolite biosynthetic process"/>
    <property type="evidence" value="ECO:0007669"/>
    <property type="project" value="UniProtKB-ARBA"/>
</dbReference>
<sequence length="110" mass="12115">MSFPFGLVGVGRRGPAYSAAKAALNAFILCFREQLKSTNVKVIELSPPAVQSELHDYMTPEVGRKIGMPLDQFIDEAFAGLQDGKDQVVVGSVAEEKTFHEVLNKRRAMF</sequence>
<dbReference type="OrthoDB" id="37659at2759"/>
<organism evidence="4 5">
    <name type="scientific">Aspergillus bombycis</name>
    <dbReference type="NCBI Taxonomy" id="109264"/>
    <lineage>
        <taxon>Eukaryota</taxon>
        <taxon>Fungi</taxon>
        <taxon>Dikarya</taxon>
        <taxon>Ascomycota</taxon>
        <taxon>Pezizomycotina</taxon>
        <taxon>Eurotiomycetes</taxon>
        <taxon>Eurotiomycetidae</taxon>
        <taxon>Eurotiales</taxon>
        <taxon>Aspergillaceae</taxon>
        <taxon>Aspergillus</taxon>
    </lineage>
</organism>
<protein>
    <submittedName>
        <fullName evidence="4">Oxidoreductase</fullName>
    </submittedName>
</protein>
<dbReference type="SUPFAM" id="SSF51735">
    <property type="entry name" value="NAD(P)-binding Rossmann-fold domains"/>
    <property type="match status" value="1"/>
</dbReference>
<dbReference type="InterPro" id="IPR036291">
    <property type="entry name" value="NAD(P)-bd_dom_sf"/>
</dbReference>
<dbReference type="GO" id="GO:0016491">
    <property type="term" value="F:oxidoreductase activity"/>
    <property type="evidence" value="ECO:0007669"/>
    <property type="project" value="UniProtKB-KW"/>
</dbReference>
<dbReference type="InterPro" id="IPR002347">
    <property type="entry name" value="SDR_fam"/>
</dbReference>
<keyword evidence="3" id="KW-0560">Oxidoreductase</keyword>
<dbReference type="EMBL" id="LYCR01000026">
    <property type="protein sequence ID" value="OGM47126.1"/>
    <property type="molecule type" value="Genomic_DNA"/>
</dbReference>
<accession>A0A1F8A5X0</accession>
<name>A0A1F8A5X0_9EURO</name>
<dbReference type="Proteomes" id="UP000179179">
    <property type="component" value="Unassembled WGS sequence"/>
</dbReference>
<gene>
    <name evidence="4" type="ORF">ABOM_003685</name>
</gene>
<evidence type="ECO:0000256" key="1">
    <source>
        <dbReference type="ARBA" id="ARBA00006484"/>
    </source>
</evidence>
<dbReference type="PANTHER" id="PTHR43669:SF15">
    <property type="entry name" value="OXIDOREDUCTASE, SHORT-CHAIN DEHYDROGENASE_REDUCTASE FAMILY (AFU_ORTHOLOGUE AFUA_1G01330)"/>
    <property type="match status" value="1"/>
</dbReference>
<reference evidence="4 5" key="1">
    <citation type="journal article" date="2016" name="Genome Biol. Evol.">
        <title>Draft genome sequence of an aflatoxigenic Aspergillus species, A. bombycis.</title>
        <authorList>
            <person name="Moore G.G."/>
            <person name="Mack B.M."/>
            <person name="Beltz S.B."/>
            <person name="Gilbert M.K."/>
        </authorList>
    </citation>
    <scope>NUCLEOTIDE SEQUENCE [LARGE SCALE GENOMIC DNA]</scope>
    <source>
        <strain evidence="5">NRRL 26010</strain>
    </source>
</reference>
<dbReference type="STRING" id="109264.A0A1F8A5X0"/>
<keyword evidence="2" id="KW-0521">NADP</keyword>
<dbReference type="AlphaFoldDB" id="A0A1F8A5X0"/>
<comment type="caution">
    <text evidence="4">The sequence shown here is derived from an EMBL/GenBank/DDBJ whole genome shotgun (WGS) entry which is preliminary data.</text>
</comment>
<proteinExistence type="inferred from homology"/>
<dbReference type="Gene3D" id="3.40.50.720">
    <property type="entry name" value="NAD(P)-binding Rossmann-like Domain"/>
    <property type="match status" value="1"/>
</dbReference>
<dbReference type="GeneID" id="34447075"/>